<evidence type="ECO:0000313" key="2">
    <source>
        <dbReference type="EMBL" id="MBE9068922.1"/>
    </source>
</evidence>
<sequence>MNFFKHRPGTRLSTLQTGVLRLVRRQLGWVVLSLFLTVGWAGFWQPVQAHRPHDVVTQVKLSPRYTQDTTVYTVVRGNVFKSVDGGNNWQRIVEGFDTLTRFST</sequence>
<accession>A0A928ZWU6</accession>
<keyword evidence="1" id="KW-1133">Transmembrane helix</keyword>
<evidence type="ECO:0000313" key="3">
    <source>
        <dbReference type="Proteomes" id="UP000615026"/>
    </source>
</evidence>
<evidence type="ECO:0000256" key="1">
    <source>
        <dbReference type="SAM" id="Phobius"/>
    </source>
</evidence>
<proteinExistence type="predicted"/>
<dbReference type="InterPro" id="IPR015943">
    <property type="entry name" value="WD40/YVTN_repeat-like_dom_sf"/>
</dbReference>
<protein>
    <recommendedName>
        <fullName evidence="4">Photosynthesis system II assembly factor Ycf48/Hcf136-like domain-containing protein</fullName>
    </recommendedName>
</protein>
<name>A0A928ZWU6_LEPEC</name>
<reference evidence="2" key="1">
    <citation type="submission" date="2020-10" db="EMBL/GenBank/DDBJ databases">
        <authorList>
            <person name="Castelo-Branco R."/>
            <person name="Eusebio N."/>
            <person name="Adriana R."/>
            <person name="Vieira A."/>
            <person name="Brugerolle De Fraissinette N."/>
            <person name="Rezende De Castro R."/>
            <person name="Schneider M.P."/>
            <person name="Vasconcelos V."/>
            <person name="Leao P.N."/>
        </authorList>
    </citation>
    <scope>NUCLEOTIDE SEQUENCE</scope>
    <source>
        <strain evidence="2">LEGE 11479</strain>
    </source>
</reference>
<gene>
    <name evidence="2" type="ORF">IQ260_19955</name>
</gene>
<dbReference type="Gene3D" id="2.130.10.10">
    <property type="entry name" value="YVTN repeat-like/Quinoprotein amine dehydrogenase"/>
    <property type="match status" value="1"/>
</dbReference>
<keyword evidence="1" id="KW-0472">Membrane</keyword>
<dbReference type="Proteomes" id="UP000615026">
    <property type="component" value="Unassembled WGS sequence"/>
</dbReference>
<dbReference type="AlphaFoldDB" id="A0A928ZWU6"/>
<comment type="caution">
    <text evidence="2">The sequence shown here is derived from an EMBL/GenBank/DDBJ whole genome shotgun (WGS) entry which is preliminary data.</text>
</comment>
<keyword evidence="3" id="KW-1185">Reference proteome</keyword>
<keyword evidence="1" id="KW-0812">Transmembrane</keyword>
<feature type="transmembrane region" description="Helical" evidence="1">
    <location>
        <begin position="27"/>
        <end position="44"/>
    </location>
</feature>
<dbReference type="SUPFAM" id="SSF110296">
    <property type="entry name" value="Oligoxyloglucan reducing end-specific cellobiohydrolase"/>
    <property type="match status" value="1"/>
</dbReference>
<organism evidence="2 3">
    <name type="scientific">Leptolyngbya cf. ectocarpi LEGE 11479</name>
    <dbReference type="NCBI Taxonomy" id="1828722"/>
    <lineage>
        <taxon>Bacteria</taxon>
        <taxon>Bacillati</taxon>
        <taxon>Cyanobacteriota</taxon>
        <taxon>Cyanophyceae</taxon>
        <taxon>Leptolyngbyales</taxon>
        <taxon>Leptolyngbyaceae</taxon>
        <taxon>Leptolyngbya group</taxon>
        <taxon>Leptolyngbya</taxon>
    </lineage>
</organism>
<evidence type="ECO:0008006" key="4">
    <source>
        <dbReference type="Google" id="ProtNLM"/>
    </source>
</evidence>
<dbReference type="RefSeq" id="WP_193994846.1">
    <property type="nucleotide sequence ID" value="NZ_JADEXP010000215.1"/>
</dbReference>
<dbReference type="EMBL" id="JADEXP010000215">
    <property type="protein sequence ID" value="MBE9068922.1"/>
    <property type="molecule type" value="Genomic_DNA"/>
</dbReference>